<sequence>MYHLYQAQQATVASVRSHTNPGAVAFLHTSTWDVSLYLENAGTSPLDHLGIWRVPSPTPSLHTPQFGTEMTSTQYSAAMQMVTSQGDLRQDICSLLYRMSLNDETAPSLAVRHSMNAISYLHLQNSAKSIHHHMLAVSALRQTISQMLDYNTRSQAIAASMLLSIYETWHG</sequence>
<comment type="caution">
    <text evidence="1">The sequence shown here is derived from an EMBL/GenBank/DDBJ whole genome shotgun (WGS) entry which is preliminary data.</text>
</comment>
<evidence type="ECO:0000313" key="1">
    <source>
        <dbReference type="EMBL" id="KAK7408362.1"/>
    </source>
</evidence>
<protein>
    <submittedName>
        <fullName evidence="1">Uncharacterized protein</fullName>
    </submittedName>
</protein>
<accession>A0ABR1GS68</accession>
<name>A0ABR1GS68_9HYPO</name>
<dbReference type="EMBL" id="JAZAVJ010000189">
    <property type="protein sequence ID" value="KAK7408362.1"/>
    <property type="molecule type" value="Genomic_DNA"/>
</dbReference>
<dbReference type="Proteomes" id="UP001498476">
    <property type="component" value="Unassembled WGS sequence"/>
</dbReference>
<proteinExistence type="predicted"/>
<evidence type="ECO:0000313" key="2">
    <source>
        <dbReference type="Proteomes" id="UP001498476"/>
    </source>
</evidence>
<keyword evidence="2" id="KW-1185">Reference proteome</keyword>
<organism evidence="1 2">
    <name type="scientific">Neonectria punicea</name>
    <dbReference type="NCBI Taxonomy" id="979145"/>
    <lineage>
        <taxon>Eukaryota</taxon>
        <taxon>Fungi</taxon>
        <taxon>Dikarya</taxon>
        <taxon>Ascomycota</taxon>
        <taxon>Pezizomycotina</taxon>
        <taxon>Sordariomycetes</taxon>
        <taxon>Hypocreomycetidae</taxon>
        <taxon>Hypocreales</taxon>
        <taxon>Nectriaceae</taxon>
        <taxon>Neonectria</taxon>
    </lineage>
</organism>
<gene>
    <name evidence="1" type="ORF">QQX98_009458</name>
</gene>
<reference evidence="1 2" key="1">
    <citation type="journal article" date="2025" name="Microbiol. Resour. Announc.">
        <title>Draft genome sequences for Neonectria magnoliae and Neonectria punicea, canker pathogens of Liriodendron tulipifera and Acer saccharum in West Virginia.</title>
        <authorList>
            <person name="Petronek H.M."/>
            <person name="Kasson M.T."/>
            <person name="Metheny A.M."/>
            <person name="Stauder C.M."/>
            <person name="Lovett B."/>
            <person name="Lynch S.C."/>
            <person name="Garnas J.R."/>
            <person name="Kasson L.R."/>
            <person name="Stajich J.E."/>
        </authorList>
    </citation>
    <scope>NUCLEOTIDE SEQUENCE [LARGE SCALE GENOMIC DNA]</scope>
    <source>
        <strain evidence="1 2">NRRL 64653</strain>
    </source>
</reference>